<comment type="caution">
    <text evidence="3">The sequence shown here is derived from an EMBL/GenBank/DDBJ whole genome shotgun (WGS) entry which is preliminary data.</text>
</comment>
<dbReference type="EMBL" id="SNWD01000001">
    <property type="protein sequence ID" value="TDN86861.1"/>
    <property type="molecule type" value="Genomic_DNA"/>
</dbReference>
<keyword evidence="3" id="KW-0808">Transferase</keyword>
<dbReference type="Pfam" id="PF13439">
    <property type="entry name" value="Glyco_transf_4"/>
    <property type="match status" value="1"/>
</dbReference>
<evidence type="ECO:0000259" key="1">
    <source>
        <dbReference type="Pfam" id="PF00534"/>
    </source>
</evidence>
<dbReference type="Pfam" id="PF00534">
    <property type="entry name" value="Glycos_transf_1"/>
    <property type="match status" value="1"/>
</dbReference>
<dbReference type="InterPro" id="IPR028098">
    <property type="entry name" value="Glyco_trans_4-like_N"/>
</dbReference>
<gene>
    <name evidence="3" type="ORF">EV664_101439</name>
</gene>
<dbReference type="InterPro" id="IPR001296">
    <property type="entry name" value="Glyco_trans_1"/>
</dbReference>
<sequence length="367" mass="38828">MSGKAQFHLMMTADAVGGVWQYALEIARTVSESGGRVTLAVLGPAPDAEQRDAARRIARLDLVDTGLPLDWLCEGPEPVEKAGSEIARLARRIAPDLVQLNSPALYGEGRFGVPVVAVAHGCLPSWWSVNGEGDLPPAMRWHRALMRRGLTGADAVIAPSQSFAALLADIYDLPVAPMAVHNGRRMGKSVAVREPHDCALTAGRLWDRAKNIRLLDTVAGRLSFPFHAAGSDCGPHGERIAVTHLHALGSLSDEALAEQLARRPVFVSAARFEPFGLAVLEAAAAGCPLVLSDIPTFRELWDGAALFAAAGDADGFAAAIEQAVTDQGLRGELGKAAEARAQAYSAEAMGAKMMHIFAGLTRRRAAA</sequence>
<accession>A0A4R6FY39</accession>
<dbReference type="PANTHER" id="PTHR45947:SF3">
    <property type="entry name" value="SULFOQUINOVOSYL TRANSFERASE SQD2"/>
    <property type="match status" value="1"/>
</dbReference>
<name>A0A4R6FY39_9SPHN</name>
<dbReference type="AlphaFoldDB" id="A0A4R6FY39"/>
<dbReference type="SUPFAM" id="SSF53756">
    <property type="entry name" value="UDP-Glycosyltransferase/glycogen phosphorylase"/>
    <property type="match status" value="1"/>
</dbReference>
<dbReference type="RefSeq" id="WP_133494031.1">
    <property type="nucleotide sequence ID" value="NZ_BMLU01000001.1"/>
</dbReference>
<dbReference type="Proteomes" id="UP000295493">
    <property type="component" value="Unassembled WGS sequence"/>
</dbReference>
<feature type="domain" description="Glycosyl transferase family 1" evidence="1">
    <location>
        <begin position="244"/>
        <end position="339"/>
    </location>
</feature>
<dbReference type="OrthoDB" id="7847955at2"/>
<evidence type="ECO:0000313" key="4">
    <source>
        <dbReference type="Proteomes" id="UP000295493"/>
    </source>
</evidence>
<feature type="domain" description="Glycosyltransferase subfamily 4-like N-terminal" evidence="2">
    <location>
        <begin position="16"/>
        <end position="180"/>
    </location>
</feature>
<dbReference type="Gene3D" id="3.40.50.2000">
    <property type="entry name" value="Glycogen Phosphorylase B"/>
    <property type="match status" value="2"/>
</dbReference>
<keyword evidence="4" id="KW-1185">Reference proteome</keyword>
<evidence type="ECO:0000259" key="2">
    <source>
        <dbReference type="Pfam" id="PF13439"/>
    </source>
</evidence>
<protein>
    <submittedName>
        <fullName evidence="3">Glycosyltransferase involved in cell wall biosynthesis</fullName>
    </submittedName>
</protein>
<organism evidence="3 4">
    <name type="scientific">Stakelama pacifica</name>
    <dbReference type="NCBI Taxonomy" id="517720"/>
    <lineage>
        <taxon>Bacteria</taxon>
        <taxon>Pseudomonadati</taxon>
        <taxon>Pseudomonadota</taxon>
        <taxon>Alphaproteobacteria</taxon>
        <taxon>Sphingomonadales</taxon>
        <taxon>Sphingomonadaceae</taxon>
        <taxon>Stakelama</taxon>
    </lineage>
</organism>
<dbReference type="GO" id="GO:0016758">
    <property type="term" value="F:hexosyltransferase activity"/>
    <property type="evidence" value="ECO:0007669"/>
    <property type="project" value="TreeGrafter"/>
</dbReference>
<dbReference type="CDD" id="cd03801">
    <property type="entry name" value="GT4_PimA-like"/>
    <property type="match status" value="1"/>
</dbReference>
<dbReference type="InterPro" id="IPR050194">
    <property type="entry name" value="Glycosyltransferase_grp1"/>
</dbReference>
<evidence type="ECO:0000313" key="3">
    <source>
        <dbReference type="EMBL" id="TDN86861.1"/>
    </source>
</evidence>
<proteinExistence type="predicted"/>
<dbReference type="PANTHER" id="PTHR45947">
    <property type="entry name" value="SULFOQUINOVOSYL TRANSFERASE SQD2"/>
    <property type="match status" value="1"/>
</dbReference>
<reference evidence="3 4" key="1">
    <citation type="submission" date="2019-03" db="EMBL/GenBank/DDBJ databases">
        <title>Genomic Encyclopedia of Type Strains, Phase IV (KMG-IV): sequencing the most valuable type-strain genomes for metagenomic binning, comparative biology and taxonomic classification.</title>
        <authorList>
            <person name="Goeker M."/>
        </authorList>
    </citation>
    <scope>NUCLEOTIDE SEQUENCE [LARGE SCALE GENOMIC DNA]</scope>
    <source>
        <strain evidence="3 4">DSM 25059</strain>
    </source>
</reference>